<evidence type="ECO:0000313" key="2">
    <source>
        <dbReference type="EMBL" id="RYC68320.1"/>
    </source>
</evidence>
<evidence type="ECO:0000256" key="1">
    <source>
        <dbReference type="SAM" id="SignalP"/>
    </source>
</evidence>
<sequence length="148" mass="16058">MKTLATLFFLMLSMLTSPFAFAQTTDSTARTYTVTVVVPNVTHRSGTIRVGVANSEATFNGESFKTSVVNVPASGEVQVTLTGLPAGRYAVRLMQDLNGNEKMDYNGQMPAEPFGFSNVTMLMGPPSFGQCAFDLNENKQIRVGLMEM</sequence>
<feature type="chain" id="PRO_5020953313" evidence="1">
    <location>
        <begin position="23"/>
        <end position="148"/>
    </location>
</feature>
<organism evidence="2 3">
    <name type="scientific">Spirosoma sordidisoli</name>
    <dbReference type="NCBI Taxonomy" id="2502893"/>
    <lineage>
        <taxon>Bacteria</taxon>
        <taxon>Pseudomonadati</taxon>
        <taxon>Bacteroidota</taxon>
        <taxon>Cytophagia</taxon>
        <taxon>Cytophagales</taxon>
        <taxon>Cytophagaceae</taxon>
        <taxon>Spirosoma</taxon>
    </lineage>
</organism>
<dbReference type="Proteomes" id="UP000290407">
    <property type="component" value="Unassembled WGS sequence"/>
</dbReference>
<comment type="caution">
    <text evidence="2">The sequence shown here is derived from an EMBL/GenBank/DDBJ whole genome shotgun (WGS) entry which is preliminary data.</text>
</comment>
<dbReference type="RefSeq" id="WP_129603086.1">
    <property type="nucleotide sequence ID" value="NZ_SBLB01000005.1"/>
</dbReference>
<gene>
    <name evidence="2" type="ORF">EQG79_18320</name>
</gene>
<reference evidence="2 3" key="1">
    <citation type="submission" date="2019-01" db="EMBL/GenBank/DDBJ databases">
        <title>Spirosoma flava sp. nov., a propanil-degrading bacterium isolated from herbicide-contaminated soil.</title>
        <authorList>
            <person name="Zhang L."/>
            <person name="Jiang J.-D."/>
        </authorList>
    </citation>
    <scope>NUCLEOTIDE SEQUENCE [LARGE SCALE GENOMIC DNA]</scope>
    <source>
        <strain evidence="2 3">TY50</strain>
    </source>
</reference>
<evidence type="ECO:0000313" key="3">
    <source>
        <dbReference type="Proteomes" id="UP000290407"/>
    </source>
</evidence>
<protein>
    <submittedName>
        <fullName evidence="2">DUF2141 domain-containing protein</fullName>
    </submittedName>
</protein>
<keyword evidence="3" id="KW-1185">Reference proteome</keyword>
<dbReference type="Pfam" id="PF09912">
    <property type="entry name" value="DUF2141"/>
    <property type="match status" value="1"/>
</dbReference>
<proteinExistence type="predicted"/>
<dbReference type="InterPro" id="IPR018673">
    <property type="entry name" value="DUF2141"/>
</dbReference>
<accession>A0A4Q2ULE1</accession>
<feature type="signal peptide" evidence="1">
    <location>
        <begin position="1"/>
        <end position="22"/>
    </location>
</feature>
<dbReference type="EMBL" id="SBLB01000005">
    <property type="protein sequence ID" value="RYC68320.1"/>
    <property type="molecule type" value="Genomic_DNA"/>
</dbReference>
<dbReference type="AlphaFoldDB" id="A0A4Q2ULE1"/>
<keyword evidence="1" id="KW-0732">Signal</keyword>
<name>A0A4Q2ULE1_9BACT</name>